<reference evidence="3" key="1">
    <citation type="submission" date="2023-08" db="EMBL/GenBank/DDBJ databases">
        <title>Pelteobagrus vachellii genome.</title>
        <authorList>
            <person name="Liu H."/>
        </authorList>
    </citation>
    <scope>NUCLEOTIDE SEQUENCE</scope>
    <source>
        <strain evidence="3">PRFRI_2022a</strain>
        <tissue evidence="3">Muscle</tissue>
    </source>
</reference>
<evidence type="ECO:0000256" key="2">
    <source>
        <dbReference type="SAM" id="MobiDB-lite"/>
    </source>
</evidence>
<gene>
    <name evidence="3" type="ORF">Q7C36_009321</name>
</gene>
<dbReference type="PANTHER" id="PTHR11505">
    <property type="entry name" value="L1 TRANSPOSABLE ELEMENT-RELATED"/>
    <property type="match status" value="1"/>
</dbReference>
<feature type="region of interest" description="Disordered" evidence="2">
    <location>
        <begin position="1"/>
        <end position="45"/>
    </location>
</feature>
<dbReference type="Gene3D" id="3.30.70.1820">
    <property type="entry name" value="L1 transposable element, RRM domain"/>
    <property type="match status" value="1"/>
</dbReference>
<sequence length="302" mass="33624">MVTNLRKYKYTGSAGDRPNASSDRNISKARSESAPPSPNPSEMDASGLKSEILLALKSDISVVIKSELKDALAEDFDFHKSELRAVKSEIINSTAIDQVKASVNDIEGGLSNWSDEVVALQSTVSELKSELRELKVKCEDRMRRCNVRILGVPETPDSSSCIAVAKMLTEVLQLKKEPLIDRSHRTPGQKKPGGKPRVIVAKLHYYQDCAEILRRARTRGPLRFDDTYITILPDYTASVAKARAAFTDVKKLLQNRQGVRYGLLFPARLRITHGEEDKEFVDPNKAMAYVKENIILATDDGH</sequence>
<accession>A0AA88N3Y8</accession>
<dbReference type="Proteomes" id="UP001187315">
    <property type="component" value="Unassembled WGS sequence"/>
</dbReference>
<name>A0AA88N3Y8_TACVA</name>
<evidence type="ECO:0000313" key="3">
    <source>
        <dbReference type="EMBL" id="KAK2850538.1"/>
    </source>
</evidence>
<protein>
    <recommendedName>
        <fullName evidence="5">Transposase element L1Md-A101/L1Md-A102/L1Md-A2</fullName>
    </recommendedName>
</protein>
<feature type="coiled-coil region" evidence="1">
    <location>
        <begin position="110"/>
        <end position="144"/>
    </location>
</feature>
<dbReference type="EMBL" id="JAVHJS010000008">
    <property type="protein sequence ID" value="KAK2850538.1"/>
    <property type="molecule type" value="Genomic_DNA"/>
</dbReference>
<keyword evidence="1" id="KW-0175">Coiled coil</keyword>
<organism evidence="3 4">
    <name type="scientific">Tachysurus vachellii</name>
    <name type="common">Darkbarbel catfish</name>
    <name type="synonym">Pelteobagrus vachellii</name>
    <dbReference type="NCBI Taxonomy" id="175792"/>
    <lineage>
        <taxon>Eukaryota</taxon>
        <taxon>Metazoa</taxon>
        <taxon>Chordata</taxon>
        <taxon>Craniata</taxon>
        <taxon>Vertebrata</taxon>
        <taxon>Euteleostomi</taxon>
        <taxon>Actinopterygii</taxon>
        <taxon>Neopterygii</taxon>
        <taxon>Teleostei</taxon>
        <taxon>Ostariophysi</taxon>
        <taxon>Siluriformes</taxon>
        <taxon>Bagridae</taxon>
        <taxon>Tachysurus</taxon>
    </lineage>
</organism>
<proteinExistence type="predicted"/>
<comment type="caution">
    <text evidence="3">The sequence shown here is derived from an EMBL/GenBank/DDBJ whole genome shotgun (WGS) entry which is preliminary data.</text>
</comment>
<evidence type="ECO:0000313" key="4">
    <source>
        <dbReference type="Proteomes" id="UP001187315"/>
    </source>
</evidence>
<dbReference type="InterPro" id="IPR004244">
    <property type="entry name" value="Transposase_22"/>
</dbReference>
<evidence type="ECO:0008006" key="5">
    <source>
        <dbReference type="Google" id="ProtNLM"/>
    </source>
</evidence>
<keyword evidence="4" id="KW-1185">Reference proteome</keyword>
<dbReference type="AlphaFoldDB" id="A0AA88N3Y8"/>
<evidence type="ECO:0000256" key="1">
    <source>
        <dbReference type="SAM" id="Coils"/>
    </source>
</evidence>